<dbReference type="PANTHER" id="PTHR30332:SF24">
    <property type="entry name" value="SECRETIN GSPD-RELATED"/>
    <property type="match status" value="1"/>
</dbReference>
<protein>
    <submittedName>
        <fullName evidence="7">Type IV pilus biogenesis and competence protein PilQ</fullName>
    </submittedName>
</protein>
<evidence type="ECO:0000256" key="1">
    <source>
        <dbReference type="ARBA" id="ARBA00004370"/>
    </source>
</evidence>
<accession>A0A517MVQ2</accession>
<dbReference type="KEGG" id="amob:HG15A2_22390"/>
<evidence type="ECO:0000256" key="3">
    <source>
        <dbReference type="ARBA" id="ARBA00023136"/>
    </source>
</evidence>
<keyword evidence="3" id="KW-0472">Membrane</keyword>
<dbReference type="PANTHER" id="PTHR30332">
    <property type="entry name" value="PROBABLE GENERAL SECRETION PATHWAY PROTEIN D"/>
    <property type="match status" value="1"/>
</dbReference>
<reference evidence="7 8" key="1">
    <citation type="submission" date="2019-02" db="EMBL/GenBank/DDBJ databases">
        <title>Deep-cultivation of Planctomycetes and their phenomic and genomic characterization uncovers novel biology.</title>
        <authorList>
            <person name="Wiegand S."/>
            <person name="Jogler M."/>
            <person name="Boedeker C."/>
            <person name="Pinto D."/>
            <person name="Vollmers J."/>
            <person name="Rivas-Marin E."/>
            <person name="Kohn T."/>
            <person name="Peeters S.H."/>
            <person name="Heuer A."/>
            <person name="Rast P."/>
            <person name="Oberbeckmann S."/>
            <person name="Bunk B."/>
            <person name="Jeske O."/>
            <person name="Meyerdierks A."/>
            <person name="Storesund J.E."/>
            <person name="Kallscheuer N."/>
            <person name="Luecker S."/>
            <person name="Lage O.M."/>
            <person name="Pohl T."/>
            <person name="Merkel B.J."/>
            <person name="Hornburger P."/>
            <person name="Mueller R.-W."/>
            <person name="Bruemmer F."/>
            <person name="Labrenz M."/>
            <person name="Spormann A.M."/>
            <person name="Op den Camp H."/>
            <person name="Overmann J."/>
            <person name="Amann R."/>
            <person name="Jetten M.S.M."/>
            <person name="Mascher T."/>
            <person name="Medema M.H."/>
            <person name="Devos D.P."/>
            <person name="Kaster A.-K."/>
            <person name="Ovreas L."/>
            <person name="Rohde M."/>
            <person name="Galperin M.Y."/>
            <person name="Jogler C."/>
        </authorList>
    </citation>
    <scope>NUCLEOTIDE SEQUENCE [LARGE SCALE GENOMIC DNA]</scope>
    <source>
        <strain evidence="7 8">HG15A2</strain>
    </source>
</reference>
<comment type="subcellular location">
    <subcellularLocation>
        <location evidence="1">Membrane</location>
    </subcellularLocation>
</comment>
<dbReference type="PRINTS" id="PR00811">
    <property type="entry name" value="BCTERIALGSPD"/>
</dbReference>
<dbReference type="InterPro" id="IPR004846">
    <property type="entry name" value="T2SS/T3SS_dom"/>
</dbReference>
<dbReference type="Gene3D" id="3.30.1370.130">
    <property type="match status" value="1"/>
</dbReference>
<dbReference type="AlphaFoldDB" id="A0A517MVQ2"/>
<name>A0A517MVQ2_9BACT</name>
<evidence type="ECO:0000256" key="4">
    <source>
        <dbReference type="RuleBase" id="RU004003"/>
    </source>
</evidence>
<dbReference type="GO" id="GO:0009306">
    <property type="term" value="P:protein secretion"/>
    <property type="evidence" value="ECO:0007669"/>
    <property type="project" value="InterPro"/>
</dbReference>
<dbReference type="EMBL" id="CP036263">
    <property type="protein sequence ID" value="QDS98951.1"/>
    <property type="molecule type" value="Genomic_DNA"/>
</dbReference>
<feature type="region of interest" description="Disordered" evidence="5">
    <location>
        <begin position="73"/>
        <end position="112"/>
    </location>
</feature>
<dbReference type="Proteomes" id="UP000319852">
    <property type="component" value="Chromosome"/>
</dbReference>
<proteinExistence type="inferred from homology"/>
<dbReference type="GO" id="GO:0015627">
    <property type="term" value="C:type II protein secretion system complex"/>
    <property type="evidence" value="ECO:0007669"/>
    <property type="project" value="TreeGrafter"/>
</dbReference>
<organism evidence="7 8">
    <name type="scientific">Adhaeretor mobilis</name>
    <dbReference type="NCBI Taxonomy" id="1930276"/>
    <lineage>
        <taxon>Bacteria</taxon>
        <taxon>Pseudomonadati</taxon>
        <taxon>Planctomycetota</taxon>
        <taxon>Planctomycetia</taxon>
        <taxon>Pirellulales</taxon>
        <taxon>Lacipirellulaceae</taxon>
        <taxon>Adhaeretor</taxon>
    </lineage>
</organism>
<sequence>MGRNVSHALLQQSHYRGRRSVIATTVLCCLLALQIVVANPLAAQESLEKPLSLQELQHQAADSLRHIQSEALRDSTAPTRRSLPPQSASARQSIGQGSLPQRANPLKANPLTTEPLPQAVVVPLQPAPAADKIAIHEAEGNISLMVRDGSLRQVVSMIAETQRLNLVFAGSVDVQITATFDRVPWQQVMDAILNASGHTSTFANNVIFVSSVDSADFIPPGAGGRVVHVFELDFAAAVDIDQGVAGLLSQAGKSWVLESSSVDNRRTREAVVVVDYPAYLERIQDFICQSDQPPRQVMIETHILQVELSDTCRNGVNFEDLIGLGSGNLSLRSTGFANAAASPSFFIESTGKALTGLVELLKTTTDAKTLASPRINAINGQESRIQIGEQLGFKVTTTTQTSTLESIQFLDVGVVLRVTPRITRDGRVLMRIKPEVSTGNVDPVSGLPSEETTEVETDVMLADGQGLVIGGLIQEKDSNIQNKVPLLGDIPYLGVLFQRRVVERSRSEIIVTLVPRILPYDAIRQERNDFDLQRTLDPLTQGAIYSAPRPYEPKMGDPLSNPYRPFLARRCSAEQCVTHGTEELQPLPAVERAYETLPPEIELAYPTDHIPLNLPQE</sequence>
<feature type="compositionally biased region" description="Polar residues" evidence="5">
    <location>
        <begin position="76"/>
        <end position="101"/>
    </location>
</feature>
<feature type="domain" description="Type II/III secretion system secretin-like" evidence="6">
    <location>
        <begin position="361"/>
        <end position="518"/>
    </location>
</feature>
<evidence type="ECO:0000256" key="5">
    <source>
        <dbReference type="SAM" id="MobiDB-lite"/>
    </source>
</evidence>
<dbReference type="InterPro" id="IPR001775">
    <property type="entry name" value="GspD/PilQ"/>
</dbReference>
<keyword evidence="8" id="KW-1185">Reference proteome</keyword>
<keyword evidence="2" id="KW-0732">Signal</keyword>
<evidence type="ECO:0000313" key="7">
    <source>
        <dbReference type="EMBL" id="QDS98951.1"/>
    </source>
</evidence>
<dbReference type="InterPro" id="IPR050810">
    <property type="entry name" value="Bact_Secretion_Sys_Channel"/>
</dbReference>
<dbReference type="RefSeq" id="WP_218932483.1">
    <property type="nucleotide sequence ID" value="NZ_CP036263.1"/>
</dbReference>
<evidence type="ECO:0000256" key="2">
    <source>
        <dbReference type="ARBA" id="ARBA00022729"/>
    </source>
</evidence>
<dbReference type="Pfam" id="PF00263">
    <property type="entry name" value="Secretin"/>
    <property type="match status" value="1"/>
</dbReference>
<evidence type="ECO:0000313" key="8">
    <source>
        <dbReference type="Proteomes" id="UP000319852"/>
    </source>
</evidence>
<gene>
    <name evidence="7" type="primary">pilQ</name>
    <name evidence="7" type="ORF">HG15A2_22390</name>
</gene>
<evidence type="ECO:0000259" key="6">
    <source>
        <dbReference type="Pfam" id="PF00263"/>
    </source>
</evidence>
<comment type="similarity">
    <text evidence="4">Belongs to the bacterial secretin family.</text>
</comment>